<dbReference type="AlphaFoldDB" id="A0A0G4IWD2"/>
<dbReference type="EMBL" id="CDSF01000091">
    <property type="protein sequence ID" value="CEO99572.1"/>
    <property type="molecule type" value="Genomic_DNA"/>
</dbReference>
<name>A0A0G4IWD2_PLABS</name>
<organism evidence="3 5">
    <name type="scientific">Plasmodiophora brassicae</name>
    <name type="common">Clubroot disease agent</name>
    <dbReference type="NCBI Taxonomy" id="37360"/>
    <lineage>
        <taxon>Eukaryota</taxon>
        <taxon>Sar</taxon>
        <taxon>Rhizaria</taxon>
        <taxon>Endomyxa</taxon>
        <taxon>Phytomyxea</taxon>
        <taxon>Plasmodiophorida</taxon>
        <taxon>Plasmodiophoridae</taxon>
        <taxon>Plasmodiophora</taxon>
    </lineage>
</organism>
<feature type="domain" description="Capsule synthesis protein CapA" evidence="2">
    <location>
        <begin position="68"/>
        <end position="329"/>
    </location>
</feature>
<reference evidence="4 6" key="2">
    <citation type="submission" date="2018-03" db="EMBL/GenBank/DDBJ databases">
        <authorList>
            <person name="Fogelqvist J."/>
        </authorList>
    </citation>
    <scope>NUCLEOTIDE SEQUENCE [LARGE SCALE GENOMIC DNA]</scope>
</reference>
<sequence length="435" mass="48610">MGGQSAMLRLLITGGDNMFGRAIQLSCWAQSPGDDDVRDSQRAVDYLRACLACESADDAPLPLSRIREMNRTGAYLWGDYLGLALRPPPDLRLFNLETAVCTTLDNDDVPYFKGINYHLHSDNLRDVLSSYASETHGDAEPSPYVISFANNHAMDFGRKAFDDETMPMMRKHSYNVVGAGETIREAARPVEFVLGGECHVQVFAMGAACSGTSYEWAARPDRSGVFWVPGLASGASVDRAFDAIHAALGQHPKRGERSVRIVSIHWGPNWAYRYGPDDGQAYRRQLAHRLIDGAGVDIIYGHSSHHVRGLERYRGKLIVYGAGDLVNDYFCFENLGDEPYNKLGALYVVDVDPGSGDLRRVQLIPMFMDRLRLRRLQRGSRIWDARRHRLRPPDPNAVDEFREFVNRLSFLDSSPGNALMFRAADDAHGPTLVYP</sequence>
<dbReference type="OMA" id="PNWAYRY"/>
<geneLocation type="mitochondrion" evidence="4"/>
<keyword evidence="5" id="KW-1185">Reference proteome</keyword>
<dbReference type="SUPFAM" id="SSF56300">
    <property type="entry name" value="Metallo-dependent phosphatases"/>
    <property type="match status" value="1"/>
</dbReference>
<protein>
    <recommendedName>
        <fullName evidence="2">Capsule synthesis protein CapA domain-containing protein</fullName>
    </recommendedName>
</protein>
<dbReference type="Proteomes" id="UP000290189">
    <property type="component" value="Unassembled WGS sequence"/>
</dbReference>
<dbReference type="Pfam" id="PF09587">
    <property type="entry name" value="PGA_cap"/>
    <property type="match status" value="1"/>
</dbReference>
<accession>A0A0G4IWD2</accession>
<evidence type="ECO:0000313" key="5">
    <source>
        <dbReference type="Proteomes" id="UP000039324"/>
    </source>
</evidence>
<evidence type="ECO:0000256" key="1">
    <source>
        <dbReference type="ARBA" id="ARBA00005662"/>
    </source>
</evidence>
<dbReference type="STRING" id="37360.A0A0G4IWD2"/>
<comment type="similarity">
    <text evidence="1">Belongs to the CapA family.</text>
</comment>
<dbReference type="EMBL" id="OVEO01000005">
    <property type="protein sequence ID" value="SPQ95929.1"/>
    <property type="molecule type" value="Genomic_DNA"/>
</dbReference>
<dbReference type="InterPro" id="IPR019079">
    <property type="entry name" value="Capsule_synth_CapA"/>
</dbReference>
<evidence type="ECO:0000259" key="2">
    <source>
        <dbReference type="SMART" id="SM00854"/>
    </source>
</evidence>
<proteinExistence type="inferred from homology"/>
<dbReference type="PANTHER" id="PTHR33393:SF11">
    <property type="entry name" value="POLYGLUTAMINE SYNTHESIS ACCESSORY PROTEIN RV0574C-RELATED"/>
    <property type="match status" value="1"/>
</dbReference>
<evidence type="ECO:0000313" key="4">
    <source>
        <dbReference type="EMBL" id="SPQ95929.1"/>
    </source>
</evidence>
<dbReference type="Proteomes" id="UP000039324">
    <property type="component" value="Unassembled WGS sequence"/>
</dbReference>
<dbReference type="PANTHER" id="PTHR33393">
    <property type="entry name" value="POLYGLUTAMINE SYNTHESIS ACCESSORY PROTEIN RV0574C-RELATED"/>
    <property type="match status" value="1"/>
</dbReference>
<evidence type="ECO:0000313" key="6">
    <source>
        <dbReference type="Proteomes" id="UP000290189"/>
    </source>
</evidence>
<gene>
    <name evidence="3" type="ORF">PBRA_007305</name>
    <name evidence="4" type="ORF">PLBR_LOCUS3144</name>
</gene>
<keyword evidence="4" id="KW-0496">Mitochondrion</keyword>
<evidence type="ECO:0000313" key="3">
    <source>
        <dbReference type="EMBL" id="CEO99572.1"/>
    </source>
</evidence>
<dbReference type="OrthoDB" id="189619at2759"/>
<reference evidence="3 5" key="1">
    <citation type="submission" date="2015-02" db="EMBL/GenBank/DDBJ databases">
        <authorList>
            <person name="Chooi Y.-H."/>
        </authorList>
    </citation>
    <scope>NUCLEOTIDE SEQUENCE [LARGE SCALE GENOMIC DNA]</scope>
    <source>
        <strain evidence="3">E3</strain>
    </source>
</reference>
<dbReference type="InterPro" id="IPR029052">
    <property type="entry name" value="Metallo-depent_PP-like"/>
</dbReference>
<dbReference type="InterPro" id="IPR052169">
    <property type="entry name" value="CW_Biosynth-Accessory"/>
</dbReference>
<dbReference type="SMART" id="SM00854">
    <property type="entry name" value="PGA_cap"/>
    <property type="match status" value="1"/>
</dbReference>